<accession>A0ABT0TWK2</accession>
<dbReference type="Proteomes" id="UP001203831">
    <property type="component" value="Unassembled WGS sequence"/>
</dbReference>
<evidence type="ECO:0000256" key="5">
    <source>
        <dbReference type="ARBA" id="ARBA00022679"/>
    </source>
</evidence>
<feature type="binding site" evidence="11">
    <location>
        <position position="62"/>
    </location>
    <ligand>
        <name>substrate</name>
    </ligand>
</feature>
<comment type="subcellular location">
    <subcellularLocation>
        <location evidence="11">Cytoplasm</location>
    </subcellularLocation>
</comment>
<dbReference type="InterPro" id="IPR027417">
    <property type="entry name" value="P-loop_NTPase"/>
</dbReference>
<dbReference type="EMBL" id="JAKMAI010000007">
    <property type="protein sequence ID" value="MCM0158334.1"/>
    <property type="molecule type" value="Genomic_DNA"/>
</dbReference>
<sequence length="184" mass="21620">MLNIKKNIIFIIGPMCSGKSTIGEILSKKILFNFYDSDIEISKLFNNNINNIFKEKGELFFRKEEEKFINNIILMDNIIVSTGGGIIESNNNRKIIKNNGIVIFLDVNIYNQYKRLNNNNINRPLLGDNKNKYFENLSNIYNKRINFYREISDIIIDTNKLNEEFIINKIIKIFKNKKILKCIL</sequence>
<evidence type="ECO:0000256" key="2">
    <source>
        <dbReference type="ARBA" id="ARBA00006997"/>
    </source>
</evidence>
<evidence type="ECO:0000256" key="11">
    <source>
        <dbReference type="HAMAP-Rule" id="MF_00109"/>
    </source>
</evidence>
<reference evidence="12" key="1">
    <citation type="submission" date="2022-01" db="EMBL/GenBank/DDBJ databases">
        <title>Genome assemble of Metamasius hemipterus Nardonella endosymbiont.</title>
        <authorList>
            <person name="Palmieri L."/>
            <person name="Pavarini R."/>
            <person name="Sharma P."/>
        </authorList>
    </citation>
    <scope>NUCLEOTIDE SEQUENCE [LARGE SCALE GENOMIC DNA]</scope>
    <source>
        <strain evidence="12">NARMHE1</strain>
    </source>
</reference>
<keyword evidence="11" id="KW-0460">Magnesium</keyword>
<evidence type="ECO:0000256" key="9">
    <source>
        <dbReference type="ARBA" id="ARBA00023141"/>
    </source>
</evidence>
<dbReference type="InterPro" id="IPR031322">
    <property type="entry name" value="Shikimate/glucono_kinase"/>
</dbReference>
<dbReference type="SUPFAM" id="SSF52540">
    <property type="entry name" value="P-loop containing nucleoside triphosphate hydrolases"/>
    <property type="match status" value="1"/>
</dbReference>
<dbReference type="PANTHER" id="PTHR21087">
    <property type="entry name" value="SHIKIMATE KINASE"/>
    <property type="match status" value="1"/>
</dbReference>
<feature type="binding site" evidence="11">
    <location>
        <begin position="16"/>
        <end position="21"/>
    </location>
    <ligand>
        <name>ATP</name>
        <dbReference type="ChEBI" id="CHEBI:30616"/>
    </ligand>
</feature>
<feature type="binding site" evidence="11">
    <location>
        <position position="123"/>
    </location>
    <ligand>
        <name>ATP</name>
        <dbReference type="ChEBI" id="CHEBI:30616"/>
    </ligand>
</feature>
<dbReference type="RefSeq" id="WP_250672685.1">
    <property type="nucleotide sequence ID" value="NZ_JAKMAI010000007.1"/>
</dbReference>
<comment type="subunit">
    <text evidence="11">Monomer.</text>
</comment>
<keyword evidence="4 11" id="KW-0028">Amino-acid biosynthesis</keyword>
<keyword evidence="7 11" id="KW-0418">Kinase</keyword>
<dbReference type="EC" id="2.7.1.71" evidence="3 11"/>
<evidence type="ECO:0000256" key="7">
    <source>
        <dbReference type="ARBA" id="ARBA00022777"/>
    </source>
</evidence>
<feature type="binding site" evidence="11">
    <location>
        <position position="84"/>
    </location>
    <ligand>
        <name>substrate</name>
    </ligand>
</feature>
<organism evidence="12 13">
    <name type="scientific">endosymbiont of Metamasius hemipterus</name>
    <dbReference type="NCBI Taxonomy" id="204627"/>
    <lineage>
        <taxon>Bacteria</taxon>
        <taxon>Pseudomonadati</taxon>
        <taxon>Pseudomonadota</taxon>
        <taxon>Gammaproteobacteria</taxon>
        <taxon>Candidatus Nardonella</taxon>
    </lineage>
</organism>
<comment type="catalytic activity">
    <reaction evidence="10 11">
        <text>shikimate + ATP = 3-phosphoshikimate + ADP + H(+)</text>
        <dbReference type="Rhea" id="RHEA:13121"/>
        <dbReference type="ChEBI" id="CHEBI:15378"/>
        <dbReference type="ChEBI" id="CHEBI:30616"/>
        <dbReference type="ChEBI" id="CHEBI:36208"/>
        <dbReference type="ChEBI" id="CHEBI:145989"/>
        <dbReference type="ChEBI" id="CHEBI:456216"/>
        <dbReference type="EC" id="2.7.1.71"/>
    </reaction>
</comment>
<dbReference type="CDD" id="cd00464">
    <property type="entry name" value="SK"/>
    <property type="match status" value="1"/>
</dbReference>
<evidence type="ECO:0000256" key="6">
    <source>
        <dbReference type="ARBA" id="ARBA00022741"/>
    </source>
</evidence>
<comment type="pathway">
    <text evidence="1 11">Metabolic intermediate biosynthesis; chorismate biosynthesis; chorismate from D-erythrose 4-phosphate and phosphoenolpyruvate: step 5/7.</text>
</comment>
<evidence type="ECO:0000313" key="12">
    <source>
        <dbReference type="EMBL" id="MCM0158334.1"/>
    </source>
</evidence>
<dbReference type="PRINTS" id="PR01100">
    <property type="entry name" value="SHIKIMTKNASE"/>
</dbReference>
<keyword evidence="9 11" id="KW-0057">Aromatic amino acid biosynthesis</keyword>
<feature type="binding site" evidence="11">
    <location>
        <position position="38"/>
    </location>
    <ligand>
        <name>substrate</name>
    </ligand>
</feature>
<dbReference type="InterPro" id="IPR023000">
    <property type="entry name" value="Shikimate_kinase_CS"/>
</dbReference>
<evidence type="ECO:0000313" key="13">
    <source>
        <dbReference type="Proteomes" id="UP001203831"/>
    </source>
</evidence>
<dbReference type="PROSITE" id="PS01128">
    <property type="entry name" value="SHIKIMATE_KINASE"/>
    <property type="match status" value="1"/>
</dbReference>
<dbReference type="HAMAP" id="MF_00109">
    <property type="entry name" value="Shikimate_kinase"/>
    <property type="match status" value="1"/>
</dbReference>
<comment type="similarity">
    <text evidence="2 11">Belongs to the shikimate kinase family.</text>
</comment>
<evidence type="ECO:0000256" key="8">
    <source>
        <dbReference type="ARBA" id="ARBA00022840"/>
    </source>
</evidence>
<comment type="function">
    <text evidence="11">Catalyzes the specific phosphorylation of the 3-hydroxyl group of shikimic acid using ATP as a cosubstrate.</text>
</comment>
<dbReference type="Pfam" id="PF01202">
    <property type="entry name" value="SKI"/>
    <property type="match status" value="1"/>
</dbReference>
<dbReference type="InterPro" id="IPR000623">
    <property type="entry name" value="Shikimate_kinase/TSH1"/>
</dbReference>
<dbReference type="Gene3D" id="3.40.50.300">
    <property type="entry name" value="P-loop containing nucleotide triphosphate hydrolases"/>
    <property type="match status" value="1"/>
</dbReference>
<comment type="caution">
    <text evidence="12">The sequence shown here is derived from an EMBL/GenBank/DDBJ whole genome shotgun (WGS) entry which is preliminary data.</text>
</comment>
<protein>
    <recommendedName>
        <fullName evidence="3 11">Shikimate kinase</fullName>
        <shortName evidence="11">SK</shortName>
        <ecNumber evidence="3 11">2.7.1.71</ecNumber>
    </recommendedName>
</protein>
<evidence type="ECO:0000256" key="1">
    <source>
        <dbReference type="ARBA" id="ARBA00004842"/>
    </source>
</evidence>
<evidence type="ECO:0000256" key="4">
    <source>
        <dbReference type="ARBA" id="ARBA00022605"/>
    </source>
</evidence>
<dbReference type="GO" id="GO:0004765">
    <property type="term" value="F:shikimate kinase activity"/>
    <property type="evidence" value="ECO:0007669"/>
    <property type="project" value="UniProtKB-EC"/>
</dbReference>
<name>A0ABT0TWK2_9GAMM</name>
<proteinExistence type="inferred from homology"/>
<keyword evidence="13" id="KW-1185">Reference proteome</keyword>
<gene>
    <name evidence="11 12" type="primary">aroK</name>
    <name evidence="12" type="ORF">L7J86_00885</name>
</gene>
<keyword evidence="11" id="KW-0963">Cytoplasm</keyword>
<evidence type="ECO:0000256" key="10">
    <source>
        <dbReference type="ARBA" id="ARBA00048567"/>
    </source>
</evidence>
<keyword evidence="6 11" id="KW-0547">Nucleotide-binding</keyword>
<feature type="binding site" evidence="11">
    <location>
        <position position="20"/>
    </location>
    <ligand>
        <name>Mg(2+)</name>
        <dbReference type="ChEBI" id="CHEBI:18420"/>
    </ligand>
</feature>
<comment type="cofactor">
    <cofactor evidence="11">
        <name>Mg(2+)</name>
        <dbReference type="ChEBI" id="CHEBI:18420"/>
    </cofactor>
    <text evidence="11">Binds 1 Mg(2+) ion per subunit.</text>
</comment>
<keyword evidence="8 11" id="KW-0067">ATP-binding</keyword>
<dbReference type="PANTHER" id="PTHR21087:SF16">
    <property type="entry name" value="SHIKIMATE KINASE 1, CHLOROPLASTIC"/>
    <property type="match status" value="1"/>
</dbReference>
<evidence type="ECO:0000256" key="3">
    <source>
        <dbReference type="ARBA" id="ARBA00012154"/>
    </source>
</evidence>
<comment type="caution">
    <text evidence="11">Lacks conserved residue(s) required for the propagation of feature annotation.</text>
</comment>
<feature type="binding site" evidence="11">
    <location>
        <position position="144"/>
    </location>
    <ligand>
        <name>substrate</name>
    </ligand>
</feature>
<keyword evidence="5 11" id="KW-0808">Transferase</keyword>
<keyword evidence="11" id="KW-0479">Metal-binding</keyword>